<evidence type="ECO:0000256" key="11">
    <source>
        <dbReference type="RuleBase" id="RU003357"/>
    </source>
</evidence>
<evidence type="ECO:0000256" key="8">
    <source>
        <dbReference type="ARBA" id="ARBA00023136"/>
    </source>
</evidence>
<reference evidence="15 16" key="1">
    <citation type="submission" date="2018-06" db="EMBL/GenBank/DDBJ databases">
        <title>Genomic Encyclopedia of Archaeal and Bacterial Type Strains, Phase II (KMG-II): from individual species to whole genera.</title>
        <authorList>
            <person name="Goeker M."/>
        </authorList>
    </citation>
    <scope>NUCLEOTIDE SEQUENCE [LARGE SCALE GENOMIC DNA]</scope>
    <source>
        <strain evidence="15 16">DSM 23241</strain>
    </source>
</reference>
<evidence type="ECO:0000256" key="2">
    <source>
        <dbReference type="ARBA" id="ARBA00022448"/>
    </source>
</evidence>
<dbReference type="EMBL" id="QKZV01000005">
    <property type="protein sequence ID" value="PZX62229.1"/>
    <property type="molecule type" value="Genomic_DNA"/>
</dbReference>
<dbReference type="Gene3D" id="2.40.170.20">
    <property type="entry name" value="TonB-dependent receptor, beta-barrel domain"/>
    <property type="match status" value="1"/>
</dbReference>
<dbReference type="InterPro" id="IPR000531">
    <property type="entry name" value="Beta-barrel_TonB"/>
</dbReference>
<comment type="caution">
    <text evidence="15">The sequence shown here is derived from an EMBL/GenBank/DDBJ whole genome shotgun (WGS) entry which is preliminary data.</text>
</comment>
<feature type="domain" description="TonB-dependent receptor plug" evidence="14">
    <location>
        <begin position="45"/>
        <end position="153"/>
    </location>
</feature>
<dbReference type="GO" id="GO:0009279">
    <property type="term" value="C:cell outer membrane"/>
    <property type="evidence" value="ECO:0007669"/>
    <property type="project" value="UniProtKB-SubCell"/>
</dbReference>
<evidence type="ECO:0000256" key="10">
    <source>
        <dbReference type="PROSITE-ProRule" id="PRU01360"/>
    </source>
</evidence>
<dbReference type="Gene3D" id="2.170.130.10">
    <property type="entry name" value="TonB-dependent receptor, plug domain"/>
    <property type="match status" value="1"/>
</dbReference>
<gene>
    <name evidence="15" type="ORF">LX80_01710</name>
</gene>
<accession>A0A2W7S5K1</accession>
<evidence type="ECO:0000313" key="16">
    <source>
        <dbReference type="Proteomes" id="UP000249720"/>
    </source>
</evidence>
<evidence type="ECO:0000259" key="14">
    <source>
        <dbReference type="Pfam" id="PF07715"/>
    </source>
</evidence>
<comment type="subcellular location">
    <subcellularLocation>
        <location evidence="1 10">Cell outer membrane</location>
        <topology evidence="1 10">Multi-pass membrane protein</topology>
    </subcellularLocation>
</comment>
<dbReference type="GO" id="GO:0006811">
    <property type="term" value="P:monoatomic ion transport"/>
    <property type="evidence" value="ECO:0007669"/>
    <property type="project" value="UniProtKB-KW"/>
</dbReference>
<dbReference type="SUPFAM" id="SSF56935">
    <property type="entry name" value="Porins"/>
    <property type="match status" value="1"/>
</dbReference>
<proteinExistence type="inferred from homology"/>
<dbReference type="AlphaFoldDB" id="A0A2W7S5K1"/>
<comment type="similarity">
    <text evidence="10 11">Belongs to the TonB-dependent receptor family.</text>
</comment>
<dbReference type="InterPro" id="IPR012910">
    <property type="entry name" value="Plug_dom"/>
</dbReference>
<dbReference type="Pfam" id="PF07715">
    <property type="entry name" value="Plug"/>
    <property type="match status" value="1"/>
</dbReference>
<evidence type="ECO:0000256" key="7">
    <source>
        <dbReference type="ARBA" id="ARBA00023077"/>
    </source>
</evidence>
<keyword evidence="2 10" id="KW-0813">Transport</keyword>
<dbReference type="CDD" id="cd01347">
    <property type="entry name" value="ligand_gated_channel"/>
    <property type="match status" value="1"/>
</dbReference>
<dbReference type="Pfam" id="PF00593">
    <property type="entry name" value="TonB_dep_Rec_b-barrel"/>
    <property type="match status" value="1"/>
</dbReference>
<feature type="domain" description="TonB-dependent receptor-like beta-barrel" evidence="13">
    <location>
        <begin position="254"/>
        <end position="618"/>
    </location>
</feature>
<name>A0A2W7S5K1_9BACT</name>
<evidence type="ECO:0000256" key="9">
    <source>
        <dbReference type="ARBA" id="ARBA00023237"/>
    </source>
</evidence>
<sequence>MSKSFMLLLTASTLCLSTFAQIDTMATRQLNEVVVTANKMPMKAAETGKIITVIDHKTIENNAGSSLATLLNTQAGFFINGSNNALGTNLDLYFRGSTAGNMLIVIDGVPVYDPSQINNSFDLNSIPLDQVERIEILKGGQSTLWGSNAVAGVIQIFLKKESKKKIAFNANAAYGTYNTLNGGAGISGSLKKWDYLVQYNYINSGGFPAAYDSTGKQNFKNDGFKQNTVIAETRYHFSPHLTAKAFGNFSNYFTDLPAGAFTDEKDYTLRSINNLGGASLIYQHNKMNWTLQASYQQNSRHYVNDSTYVSSPYFNYSNEQYTGHTTTLETFGNVQLQQHLRLVAGVQYQHQNTAQSYFSTGPYGPYSSELGQDSAHVSQISAYASLLLLNLHGFNFELGSRINHHSIYGNNATYTINPSFIIDENTKLFINISSGYNIPSLYQLYSAYGNKNLKPESSVTYEMGLQTQSTDKKMSLRLAAFKRDTKNLIIFYTDANYNSYYINRDAQHDYGFEVESNTQVGRFGTWTNNLTYIDGHGIQNGVSVNNLFRRPNFTMNSILTLSPFKGFTLAPAFKYVGTRLKGPYDVGPDLMPAYYTLNCFISYQINQRIRLFTSLNNITNQQYFDIVGYNSKRFNMMSGAYFNF</sequence>
<dbReference type="InterPro" id="IPR039426">
    <property type="entry name" value="TonB-dep_rcpt-like"/>
</dbReference>
<evidence type="ECO:0000256" key="3">
    <source>
        <dbReference type="ARBA" id="ARBA00022452"/>
    </source>
</evidence>
<organism evidence="15 16">
    <name type="scientific">Hydrotalea sandarakina</name>
    <dbReference type="NCBI Taxonomy" id="1004304"/>
    <lineage>
        <taxon>Bacteria</taxon>
        <taxon>Pseudomonadati</taxon>
        <taxon>Bacteroidota</taxon>
        <taxon>Chitinophagia</taxon>
        <taxon>Chitinophagales</taxon>
        <taxon>Chitinophagaceae</taxon>
        <taxon>Hydrotalea</taxon>
    </lineage>
</organism>
<feature type="signal peptide" evidence="12">
    <location>
        <begin position="1"/>
        <end position="22"/>
    </location>
</feature>
<evidence type="ECO:0000256" key="12">
    <source>
        <dbReference type="SAM" id="SignalP"/>
    </source>
</evidence>
<dbReference type="PROSITE" id="PS52016">
    <property type="entry name" value="TONB_DEPENDENT_REC_3"/>
    <property type="match status" value="1"/>
</dbReference>
<protein>
    <submittedName>
        <fullName evidence="15">Vitamin B12 transporter</fullName>
    </submittedName>
</protein>
<dbReference type="PANTHER" id="PTHR30069">
    <property type="entry name" value="TONB-DEPENDENT OUTER MEMBRANE RECEPTOR"/>
    <property type="match status" value="1"/>
</dbReference>
<keyword evidence="7 11" id="KW-0798">TonB box</keyword>
<dbReference type="OrthoDB" id="9764669at2"/>
<dbReference type="Proteomes" id="UP000249720">
    <property type="component" value="Unassembled WGS sequence"/>
</dbReference>
<evidence type="ECO:0000256" key="4">
    <source>
        <dbReference type="ARBA" id="ARBA00022692"/>
    </source>
</evidence>
<dbReference type="InterPro" id="IPR036942">
    <property type="entry name" value="Beta-barrel_TonB_sf"/>
</dbReference>
<evidence type="ECO:0000256" key="5">
    <source>
        <dbReference type="ARBA" id="ARBA00022729"/>
    </source>
</evidence>
<dbReference type="InterPro" id="IPR037066">
    <property type="entry name" value="Plug_dom_sf"/>
</dbReference>
<keyword evidence="9 10" id="KW-0998">Cell outer membrane</keyword>
<evidence type="ECO:0000256" key="6">
    <source>
        <dbReference type="ARBA" id="ARBA00023065"/>
    </source>
</evidence>
<dbReference type="GO" id="GO:0015889">
    <property type="term" value="P:cobalamin transport"/>
    <property type="evidence" value="ECO:0007669"/>
    <property type="project" value="TreeGrafter"/>
</dbReference>
<feature type="chain" id="PRO_5016110188" evidence="12">
    <location>
        <begin position="23"/>
        <end position="644"/>
    </location>
</feature>
<keyword evidence="16" id="KW-1185">Reference proteome</keyword>
<evidence type="ECO:0000313" key="15">
    <source>
        <dbReference type="EMBL" id="PZX62229.1"/>
    </source>
</evidence>
<keyword evidence="6" id="KW-0406">Ion transport</keyword>
<keyword evidence="4 10" id="KW-0812">Transmembrane</keyword>
<keyword evidence="3 10" id="KW-1134">Transmembrane beta strand</keyword>
<dbReference type="PANTHER" id="PTHR30069:SF53">
    <property type="entry name" value="COLICIN I RECEPTOR-RELATED"/>
    <property type="match status" value="1"/>
</dbReference>
<keyword evidence="8 10" id="KW-0472">Membrane</keyword>
<keyword evidence="5 12" id="KW-0732">Signal</keyword>
<evidence type="ECO:0000256" key="1">
    <source>
        <dbReference type="ARBA" id="ARBA00004571"/>
    </source>
</evidence>
<evidence type="ECO:0000259" key="13">
    <source>
        <dbReference type="Pfam" id="PF00593"/>
    </source>
</evidence>
<dbReference type="RefSeq" id="WP_111295277.1">
    <property type="nucleotide sequence ID" value="NZ_QKZV01000005.1"/>
</dbReference>